<dbReference type="EMBL" id="BGZK01001046">
    <property type="protein sequence ID" value="GBP69615.1"/>
    <property type="molecule type" value="Genomic_DNA"/>
</dbReference>
<keyword evidence="3" id="KW-1185">Reference proteome</keyword>
<feature type="region of interest" description="Disordered" evidence="1">
    <location>
        <begin position="115"/>
        <end position="169"/>
    </location>
</feature>
<name>A0A4C1Y5E3_EUMVA</name>
<dbReference type="Proteomes" id="UP000299102">
    <property type="component" value="Unassembled WGS sequence"/>
</dbReference>
<evidence type="ECO:0000256" key="1">
    <source>
        <dbReference type="SAM" id="MobiDB-lite"/>
    </source>
</evidence>
<sequence>MFSMCDDGVRWSHYYKLISKDHARKIIIIKLDLQIQRSHQSGASLLERIRYLMEGEWSDRAGSEPLKLSRTVRNETAEAVVLRLYPVSVWYRMGRYEPSSFRSHVEHSLECETGSETQNEIGRSCRPAPAPGARARPARRVNSADAVYTSGRVLKKREPPAPAPMRWPR</sequence>
<organism evidence="2 3">
    <name type="scientific">Eumeta variegata</name>
    <name type="common">Bagworm moth</name>
    <name type="synonym">Eumeta japonica</name>
    <dbReference type="NCBI Taxonomy" id="151549"/>
    <lineage>
        <taxon>Eukaryota</taxon>
        <taxon>Metazoa</taxon>
        <taxon>Ecdysozoa</taxon>
        <taxon>Arthropoda</taxon>
        <taxon>Hexapoda</taxon>
        <taxon>Insecta</taxon>
        <taxon>Pterygota</taxon>
        <taxon>Neoptera</taxon>
        <taxon>Endopterygota</taxon>
        <taxon>Lepidoptera</taxon>
        <taxon>Glossata</taxon>
        <taxon>Ditrysia</taxon>
        <taxon>Tineoidea</taxon>
        <taxon>Psychidae</taxon>
        <taxon>Oiketicinae</taxon>
        <taxon>Eumeta</taxon>
    </lineage>
</organism>
<feature type="compositionally biased region" description="Pro residues" evidence="1">
    <location>
        <begin position="160"/>
        <end position="169"/>
    </location>
</feature>
<reference evidence="2 3" key="1">
    <citation type="journal article" date="2019" name="Commun. Biol.">
        <title>The bagworm genome reveals a unique fibroin gene that provides high tensile strength.</title>
        <authorList>
            <person name="Kono N."/>
            <person name="Nakamura H."/>
            <person name="Ohtoshi R."/>
            <person name="Tomita M."/>
            <person name="Numata K."/>
            <person name="Arakawa K."/>
        </authorList>
    </citation>
    <scope>NUCLEOTIDE SEQUENCE [LARGE SCALE GENOMIC DNA]</scope>
</reference>
<proteinExistence type="predicted"/>
<evidence type="ECO:0000313" key="2">
    <source>
        <dbReference type="EMBL" id="GBP69615.1"/>
    </source>
</evidence>
<evidence type="ECO:0000313" key="3">
    <source>
        <dbReference type="Proteomes" id="UP000299102"/>
    </source>
</evidence>
<accession>A0A4C1Y5E3</accession>
<dbReference type="AlphaFoldDB" id="A0A4C1Y5E3"/>
<protein>
    <submittedName>
        <fullName evidence="2">Uncharacterized protein</fullName>
    </submittedName>
</protein>
<gene>
    <name evidence="2" type="ORF">EVAR_88702_1</name>
</gene>
<comment type="caution">
    <text evidence="2">The sequence shown here is derived from an EMBL/GenBank/DDBJ whole genome shotgun (WGS) entry which is preliminary data.</text>
</comment>